<evidence type="ECO:0000313" key="5">
    <source>
        <dbReference type="EMBL" id="CAD7628418.1"/>
    </source>
</evidence>
<dbReference type="OrthoDB" id="72441at2759"/>
<protein>
    <recommendedName>
        <fullName evidence="3 4">Peroxin/Ferlin domain-containing protein</fullName>
    </recommendedName>
</protein>
<dbReference type="SMART" id="SM00693">
    <property type="entry name" value="DysFN"/>
    <property type="match status" value="1"/>
</dbReference>
<dbReference type="Pfam" id="PF06462">
    <property type="entry name" value="Hyd_WA"/>
    <property type="match status" value="3"/>
</dbReference>
<evidence type="ECO:0000313" key="6">
    <source>
        <dbReference type="Proteomes" id="UP000759131"/>
    </source>
</evidence>
<dbReference type="InterPro" id="IPR006614">
    <property type="entry name" value="Peroxin/Ferlin"/>
</dbReference>
<sequence length="804" mass="90329">VPVGWEVNQISCGPTGLVWAVAWDGSALVRSGVNRDTIYGNEWIRVEAPNESKLMQVSVGVDSVWALTRDGKVWFRKGIRGLNSGHNDNCAIGSGWVEMMQEMSLLSVTSNDQVWALSPDKKSLYFRTGISFGELTGKAWKLMARQPINVCNQRNAIKAIEQQLDSISISSQDSLFSSNIADSETQAWIWISAASCALNTDAYLQISCPSQESQTSLDVLTLREQSISSDECDWKSTIITQLNRRYEIEMKDFMPLYQKAIESGVWVKTGTCIVGNIDKTSTVWSPGLLELQRHGVEKTTESGTLTITYSNSSQKTKVNRKMLNLAEISCAFIDSSEHSMYSISNCLVICGNSFVTKLKFQTDTELNDWLATINLVCGDLHGINGTTAMSGALLYCLTQKGDLYVGHQLSSDNVFYYLFSGGHFKSVTTCLAISWAISYDSVLWVYNNGTGGGVYNDLTGVTSNCNPMSDTMSFCCYENQRWNPLSGFAPKGLPTDRYMWSDETGKHELIKDNIKLPSKQWQWLNDWSIDYSTPDGVDSDGWQYSIDFPFDYHSDRKFTDYVRRRRWFRKCRLTTTGPWSAITSTSIISSSIYCSKLNTQSNEEVILNCWAISGDGHSLCRLGVTPQCPRGLSWEHVSCEQPFIYISVGGNDNFIQVWATARDGSAFLRHGISRTCPAGTVWFHIESPRPKCPLKQVCVGKTSVWAVDEKHRLWFREEIVATFPEGTHWKKVDDCVLKICVNNYNDLWAIVGTQHNDSIAYKVAKRMGVSDELRVGTDWQTFNKHLDCFQFISSANNSYCDTKL</sequence>
<dbReference type="GO" id="GO:0098588">
    <property type="term" value="C:bounding membrane of organelle"/>
    <property type="evidence" value="ECO:0007669"/>
    <property type="project" value="UniProtKB-ARBA"/>
</dbReference>
<reference evidence="5" key="1">
    <citation type="submission" date="2020-11" db="EMBL/GenBank/DDBJ databases">
        <authorList>
            <person name="Tran Van P."/>
        </authorList>
    </citation>
    <scope>NUCLEOTIDE SEQUENCE</scope>
</reference>
<evidence type="ECO:0000259" key="4">
    <source>
        <dbReference type="SMART" id="SM00694"/>
    </source>
</evidence>
<accession>A0A7R9KSR9</accession>
<name>A0A7R9KSR9_9ACAR</name>
<dbReference type="SMART" id="SM00706">
    <property type="entry name" value="TECPR"/>
    <property type="match status" value="5"/>
</dbReference>
<dbReference type="AlphaFoldDB" id="A0A7R9KSR9"/>
<gene>
    <name evidence="5" type="ORF">OSB1V03_LOCUS8840</name>
</gene>
<keyword evidence="6" id="KW-1185">Reference proteome</keyword>
<dbReference type="PANTHER" id="PTHR23250">
    <property type="entry name" value="DYSFERLIN-RELATED"/>
    <property type="match status" value="1"/>
</dbReference>
<evidence type="ECO:0000256" key="1">
    <source>
        <dbReference type="ARBA" id="ARBA00005966"/>
    </source>
</evidence>
<dbReference type="InterPro" id="IPR010482">
    <property type="entry name" value="TECPR1-like_DysF"/>
</dbReference>
<evidence type="ECO:0000256" key="2">
    <source>
        <dbReference type="ARBA" id="ARBA00022737"/>
    </source>
</evidence>
<dbReference type="EMBL" id="OC860262">
    <property type="protein sequence ID" value="CAD7628418.1"/>
    <property type="molecule type" value="Genomic_DNA"/>
</dbReference>
<dbReference type="InterPro" id="IPR006624">
    <property type="entry name" value="Beta-propeller_rpt_TECPR"/>
</dbReference>
<dbReference type="Pfam" id="PF19193">
    <property type="entry name" value="Tectonin"/>
    <property type="match status" value="1"/>
</dbReference>
<dbReference type="InterPro" id="IPR051513">
    <property type="entry name" value="Tectonin_beta-prop"/>
</dbReference>
<dbReference type="EMBL" id="CAJPIZ010005687">
    <property type="protein sequence ID" value="CAG2108848.1"/>
    <property type="molecule type" value="Genomic_DNA"/>
</dbReference>
<proteinExistence type="inferred from homology"/>
<organism evidence="5">
    <name type="scientific">Medioppia subpectinata</name>
    <dbReference type="NCBI Taxonomy" id="1979941"/>
    <lineage>
        <taxon>Eukaryota</taxon>
        <taxon>Metazoa</taxon>
        <taxon>Ecdysozoa</taxon>
        <taxon>Arthropoda</taxon>
        <taxon>Chelicerata</taxon>
        <taxon>Arachnida</taxon>
        <taxon>Acari</taxon>
        <taxon>Acariformes</taxon>
        <taxon>Sarcoptiformes</taxon>
        <taxon>Oribatida</taxon>
        <taxon>Brachypylina</taxon>
        <taxon>Oppioidea</taxon>
        <taxon>Oppiidae</taxon>
        <taxon>Medioppia</taxon>
    </lineage>
</organism>
<evidence type="ECO:0000259" key="3">
    <source>
        <dbReference type="SMART" id="SM00693"/>
    </source>
</evidence>
<dbReference type="GO" id="GO:0005737">
    <property type="term" value="C:cytoplasm"/>
    <property type="evidence" value="ECO:0007669"/>
    <property type="project" value="UniProtKB-ARBA"/>
</dbReference>
<feature type="domain" description="Peroxin/Ferlin" evidence="4">
    <location>
        <begin position="541"/>
        <end position="574"/>
    </location>
</feature>
<dbReference type="SMART" id="SM00694">
    <property type="entry name" value="DysFC"/>
    <property type="match status" value="1"/>
</dbReference>
<feature type="non-terminal residue" evidence="5">
    <location>
        <position position="1"/>
    </location>
</feature>
<feature type="domain" description="Peroxin/Ferlin" evidence="3">
    <location>
        <begin position="469"/>
        <end position="530"/>
    </location>
</feature>
<dbReference type="Proteomes" id="UP000759131">
    <property type="component" value="Unassembled WGS sequence"/>
</dbReference>
<comment type="similarity">
    <text evidence="1">Belongs to the TECPR1 family.</text>
</comment>
<keyword evidence="2" id="KW-0677">Repeat</keyword>
<dbReference type="PANTHER" id="PTHR23250:SF1">
    <property type="entry name" value="TECTONIN BETA-PROPELLER REPEAT-CONTAINING PROTEIN 1"/>
    <property type="match status" value="1"/>
</dbReference>
<dbReference type="Pfam" id="PF06398">
    <property type="entry name" value="Pex24p"/>
    <property type="match status" value="1"/>
</dbReference>